<protein>
    <submittedName>
        <fullName evidence="3">GDSL-like lipase family protein</fullName>
    </submittedName>
</protein>
<dbReference type="OrthoDB" id="399880at2"/>
<dbReference type="CDD" id="cd00229">
    <property type="entry name" value="SGNH_hydrolase"/>
    <property type="match status" value="1"/>
</dbReference>
<dbReference type="Gene3D" id="3.40.50.1110">
    <property type="entry name" value="SGNH hydrolase"/>
    <property type="match status" value="1"/>
</dbReference>
<reference evidence="3 4" key="1">
    <citation type="journal article" date="2015" name="Genome Announc.">
        <title>Complete Genome Sequence of Mycoplasma flocculare Strain Ms42T (ATCC 27399T).</title>
        <authorList>
            <person name="Calcutt M.J."/>
            <person name="Foecking M.F."/>
            <person name="Heidari M.B."/>
            <person name="McIntosh M.A."/>
        </authorList>
    </citation>
    <scope>NUCLEOTIDE SEQUENCE [LARGE SCALE GENOMIC DNA]</scope>
    <source>
        <strain evidence="4">ATCC 27399</strain>
    </source>
</reference>
<dbReference type="KEGG" id="mfq:MYF_00810"/>
<dbReference type="Proteomes" id="UP000031129">
    <property type="component" value="Chromosome"/>
</dbReference>
<dbReference type="InterPro" id="IPR051532">
    <property type="entry name" value="Ester_Hydrolysis_Enzymes"/>
</dbReference>
<dbReference type="STRING" id="743971.MYF_00810"/>
<keyword evidence="4" id="KW-1185">Reference proteome</keyword>
<dbReference type="SUPFAM" id="SSF52266">
    <property type="entry name" value="SGNH hydrolase"/>
    <property type="match status" value="1"/>
</dbReference>
<evidence type="ECO:0000256" key="1">
    <source>
        <dbReference type="SAM" id="Phobius"/>
    </source>
</evidence>
<keyword evidence="1" id="KW-0472">Membrane</keyword>
<proteinExistence type="predicted"/>
<dbReference type="RefSeq" id="WP_002557627.1">
    <property type="nucleotide sequence ID" value="NZ_CP007585.1"/>
</dbReference>
<keyword evidence="1" id="KW-0812">Transmembrane</keyword>
<feature type="domain" description="SGNH hydrolase-type esterase" evidence="2">
    <location>
        <begin position="68"/>
        <end position="343"/>
    </location>
</feature>
<evidence type="ECO:0000313" key="3">
    <source>
        <dbReference type="EMBL" id="AJC49717.1"/>
    </source>
</evidence>
<dbReference type="HOGENOM" id="CLU_234978_0_0_14"/>
<accession>A0A0A8E7X6</accession>
<dbReference type="InterPro" id="IPR013830">
    <property type="entry name" value="SGNH_hydro"/>
</dbReference>
<organism evidence="3 4">
    <name type="scientific">Mesomycoplasma flocculare ATCC 27399</name>
    <dbReference type="NCBI Taxonomy" id="743971"/>
    <lineage>
        <taxon>Bacteria</taxon>
        <taxon>Bacillati</taxon>
        <taxon>Mycoplasmatota</taxon>
        <taxon>Mycoplasmoidales</taxon>
        <taxon>Metamycoplasmataceae</taxon>
        <taxon>Mesomycoplasma</taxon>
    </lineage>
</organism>
<sequence>MRKQFTKPDFSKAFKIFLSFSTLTAATVGITLISLKNRDKNELIDKKSSINHSSETNYPILKEINYLALGDSITAGFNWDYSFDFRGNINKMQVKGLSYAAFFADFVQKINPNAIKSFDNLALSWTTITDWLYLLEPENREYQNFDKTHLNFNYELDKLTKSPYGEQIRNVFGNFSAKNYQKLQEKIKNANLLTLSLGANDLLESIDFRIITKPSQKIATKSQAAFEFIQNTNLAIEKINKNLNIFIQKIKKINPNLQIVLVGYNILFSHTMKFFDHLLVNELGLPKNYTTLVLKQLNETIKHVARKQRVNFVDLYNEKSWKDKSNKFSKNEFDIHPSTKGYKKMAQDLLFKLAFKQNLNFKNEFVKKLNWNQEYLEKDLNAYRQILNLGSNLKIFNALSTDNSVDKFIAEQSTIEKISSDEITKIKDSKLIILLRTWYEIGFGTFLEKFLRSNTQINEKLREMLSDFLLKNAKNNQSFSTVFHKILQSDFFSEIITRLQNYINNVITNQNFEKATISGLVDSLFNNFSEKKIINLLKDVLNSDFTSQNAAKIKELLFVSVFGQSAIQDFLINTIIEIAPEYKDDLKVVFSFESTRKLFSYIINDFVLESKKYINVNNFYDILKIFLANSQNYENIQKFSCDFISESLKHRESVRILVKTLNSNYNFNLSEVDKNSLISLLLSVSDMLIRTKTWNTLNKQVAKSFLDSIKNRNFRNNDDKISKFFTNQIQTSYSTFFKKPQNLLNLFHELLTFELSNNQITVLKKVINKFYQIITRFELTDFIDQNTPNYNNFSIFFNSIKDFLSANSFKVLNNIVSEAINDFVVNKFSYQKIDNLNRFGFQFLANNLPKLEENIYDYIAKTISNNKFFSNLFDLISKSLRSEGFSQKSVQTFSEILQVIFEDFSKKYQQLKLDKNNKNENLIFEFVQTALESFKNFTNSNFREYNELKDNLEKLEKYENEDKIQLYKSKIENLDANLTLGNFSNFFLKNFLKSDIIFRLLKNLAKLDLKSKVGIQNLVLFFKDLFSQTFLQKQIITKLRNNSIFGQENVKNTLLELLFNFFTSNQIEELLEKFVNYIFSNEDFLKASDFTGFISNFINKNSELIEKVFSLFLNESTTWNALSNFLKSILKASKLNISENAIHTIQDLIRDILAQWKKATLTNQSKIKKIESPLVIQALIRIIFDYLTDDLPFGKSIFEILLDSFSVDIANNYYKNVENVENVINVENKISQNQISNLFFEIAKTDAISEQIREGLQNIPKNYLDSILRIFDAFLKSPSLLELFNSYFKLVAKAEINKPLNNFSLIKTLFEKQYFTKIIGEFLVKLENVPNLKGNFATLVSEIFNVQFQTTEISPFFKLLKEIIQDNLNNYYNVEPNFKDFLPERNSDVDQFKDKSDAKTNLFTGSSSVNSENSSPQTEKNTLKTAIYSKDNALLSKLVTIISKLTNREFSFENFNILLEKELGSQEFIIEFIKQIGTVYNKIHQSEKNLFWDTLVKIFKSDFFAKKILIWKFDDFSHFKVFKKLSQQEKKRINLALKNSLEKFLPNNANKILIFRILDFINKNTEKFKNVKDFPTLLSIFLKEEQSKSSNSKPEVKNNETQDNSTFLKSYLWYLVDFLLRNGEFSNLMVDEISSYLSLNLEDSANFDLKSFKIKEPRQIIKKFLKEFVGMGLKNKLIDETLNQVILSIKSYNSNANESFFDSFFAKFDLSKMINLDLVINLEEKILSKPTQISKHETEVTEVKIDDSKLTIISPENQKISVESFVDFFDLIFLASPKWDKKKEAEQSPILKELNHIKYTGISFSDLFNSGQKDLQLEAISKLFYKIYSDDINKHNFKDTAKGRVLYRFLLILLFYAYESRVKNSWLRSSAFYGGLFSSSTASEVILKHLKNAKNGNHNGAKTDNYTKFIDELKGEPVKEKGWFSNTWYTNKDVKLNDMLTMIYYNEEQNRFKNQTGQEKLRDQILEQIRQGTYPTNFQDPNPKK</sequence>
<dbReference type="Pfam" id="PF13472">
    <property type="entry name" value="Lipase_GDSL_2"/>
    <property type="match status" value="1"/>
</dbReference>
<evidence type="ECO:0000259" key="2">
    <source>
        <dbReference type="Pfam" id="PF13472"/>
    </source>
</evidence>
<dbReference type="GO" id="GO:0004622">
    <property type="term" value="F:phosphatidylcholine lysophospholipase activity"/>
    <property type="evidence" value="ECO:0007669"/>
    <property type="project" value="TreeGrafter"/>
</dbReference>
<dbReference type="PANTHER" id="PTHR30383">
    <property type="entry name" value="THIOESTERASE 1/PROTEASE 1/LYSOPHOSPHOLIPASE L1"/>
    <property type="match status" value="1"/>
</dbReference>
<gene>
    <name evidence="3" type="ORF">MYF_00810</name>
</gene>
<keyword evidence="1" id="KW-1133">Transmembrane helix</keyword>
<dbReference type="InterPro" id="IPR036514">
    <property type="entry name" value="SGNH_hydro_sf"/>
</dbReference>
<dbReference type="PANTHER" id="PTHR30383:SF5">
    <property type="entry name" value="SGNH HYDROLASE-TYPE ESTERASE DOMAIN-CONTAINING PROTEIN"/>
    <property type="match status" value="1"/>
</dbReference>
<feature type="transmembrane region" description="Helical" evidence="1">
    <location>
        <begin position="12"/>
        <end position="35"/>
    </location>
</feature>
<name>A0A0A8E7X6_MESFC</name>
<dbReference type="EMBL" id="CP007585">
    <property type="protein sequence ID" value="AJC49717.1"/>
    <property type="molecule type" value="Genomic_DNA"/>
</dbReference>
<evidence type="ECO:0000313" key="4">
    <source>
        <dbReference type="Proteomes" id="UP000031129"/>
    </source>
</evidence>